<gene>
    <name evidence="2" type="primary">Mo06605</name>
    <name evidence="2" type="ORF">E5Q_06605</name>
</gene>
<evidence type="ECO:0000313" key="2">
    <source>
        <dbReference type="EMBL" id="GAA99902.1"/>
    </source>
</evidence>
<protein>
    <submittedName>
        <fullName evidence="2">Uncharacterized protein</fullName>
    </submittedName>
</protein>
<organism evidence="2 3">
    <name type="scientific">Mixia osmundae (strain CBS 9802 / IAM 14324 / JCM 22182 / KY 12970)</name>
    <dbReference type="NCBI Taxonomy" id="764103"/>
    <lineage>
        <taxon>Eukaryota</taxon>
        <taxon>Fungi</taxon>
        <taxon>Dikarya</taxon>
        <taxon>Basidiomycota</taxon>
        <taxon>Pucciniomycotina</taxon>
        <taxon>Mixiomycetes</taxon>
        <taxon>Mixiales</taxon>
        <taxon>Mixiaceae</taxon>
        <taxon>Mixia</taxon>
    </lineage>
</organism>
<dbReference type="Proteomes" id="UP000009131">
    <property type="component" value="Unassembled WGS sequence"/>
</dbReference>
<keyword evidence="3" id="KW-1185">Reference proteome</keyword>
<name>G7EAP2_MIXOS</name>
<evidence type="ECO:0000256" key="1">
    <source>
        <dbReference type="SAM" id="MobiDB-lite"/>
    </source>
</evidence>
<dbReference type="AlphaFoldDB" id="G7EAP2"/>
<accession>G7EAP2</accession>
<dbReference type="RefSeq" id="XP_014569462.1">
    <property type="nucleotide sequence ID" value="XM_014713976.1"/>
</dbReference>
<evidence type="ECO:0000313" key="3">
    <source>
        <dbReference type="Proteomes" id="UP000009131"/>
    </source>
</evidence>
<sequence length="60" mass="6208">MAAVCATAQDASRGSVEVDERDGSSSLAPRGRSGLRAALELQQAPAYSAYHDAASVDEIK</sequence>
<reference evidence="2 3" key="1">
    <citation type="journal article" date="2011" name="J. Gen. Appl. Microbiol.">
        <title>Draft genome sequencing of the enigmatic basidiomycete Mixia osmundae.</title>
        <authorList>
            <person name="Nishida H."/>
            <person name="Nagatsuka Y."/>
            <person name="Sugiyama J."/>
        </authorList>
    </citation>
    <scope>NUCLEOTIDE SEQUENCE [LARGE SCALE GENOMIC DNA]</scope>
    <source>
        <strain evidence="3">CBS 9802 / IAM 14324 / JCM 22182 / KY 12970</strain>
    </source>
</reference>
<comment type="caution">
    <text evidence="2">The sequence shown here is derived from an EMBL/GenBank/DDBJ whole genome shotgun (WGS) entry which is preliminary data.</text>
</comment>
<dbReference type="HOGENOM" id="CLU_2942285_0_0_1"/>
<dbReference type="EMBL" id="BABT02000243">
    <property type="protein sequence ID" value="GAA99902.1"/>
    <property type="molecule type" value="Genomic_DNA"/>
</dbReference>
<dbReference type="InParanoid" id="G7EAP2"/>
<feature type="region of interest" description="Disordered" evidence="1">
    <location>
        <begin position="1"/>
        <end position="31"/>
    </location>
</feature>
<proteinExistence type="predicted"/>
<reference evidence="2 3" key="2">
    <citation type="journal article" date="2012" name="Open Biol.">
        <title>Characteristics of nucleosomes and linker DNA regions on the genome of the basidiomycete Mixia osmundae revealed by mono- and dinucleosome mapping.</title>
        <authorList>
            <person name="Nishida H."/>
            <person name="Kondo S."/>
            <person name="Matsumoto T."/>
            <person name="Suzuki Y."/>
            <person name="Yoshikawa H."/>
            <person name="Taylor T.D."/>
            <person name="Sugiyama J."/>
        </authorList>
    </citation>
    <scope>NUCLEOTIDE SEQUENCE [LARGE SCALE GENOMIC DNA]</scope>
    <source>
        <strain evidence="3">CBS 9802 / IAM 14324 / JCM 22182 / KY 12970</strain>
    </source>
</reference>